<dbReference type="AlphaFoldDB" id="A0A0L0CCE7"/>
<sequence length="185" mass="21034">MVTKTQCDKLSMLRVNSNALSHSQLPLFPYDLRLVCPVGEKHNISGNTAHAVFVVTANKQTMFNFNVIYHPIAETLLSSSSICGICGQLDTLNRITFLRRRNRLPSPAKRNIGPNIDTWQPFRNGQQVKYPFIQSCNLSGSMQQHVFFYNIVRQEERYVDLYASVAAIKHDLMSSSFHLLWSSIA</sequence>
<dbReference type="Proteomes" id="UP000037069">
    <property type="component" value="Unassembled WGS sequence"/>
</dbReference>
<evidence type="ECO:0000313" key="2">
    <source>
        <dbReference type="Proteomes" id="UP000037069"/>
    </source>
</evidence>
<name>A0A0L0CCE7_LUCCU</name>
<protein>
    <submittedName>
        <fullName evidence="1">Uncharacterized protein</fullName>
    </submittedName>
</protein>
<dbReference type="EMBL" id="JRES01000608">
    <property type="protein sequence ID" value="KNC29925.1"/>
    <property type="molecule type" value="Genomic_DNA"/>
</dbReference>
<organism evidence="1 2">
    <name type="scientific">Lucilia cuprina</name>
    <name type="common">Green bottle fly</name>
    <name type="synonym">Australian sheep blowfly</name>
    <dbReference type="NCBI Taxonomy" id="7375"/>
    <lineage>
        <taxon>Eukaryota</taxon>
        <taxon>Metazoa</taxon>
        <taxon>Ecdysozoa</taxon>
        <taxon>Arthropoda</taxon>
        <taxon>Hexapoda</taxon>
        <taxon>Insecta</taxon>
        <taxon>Pterygota</taxon>
        <taxon>Neoptera</taxon>
        <taxon>Endopterygota</taxon>
        <taxon>Diptera</taxon>
        <taxon>Brachycera</taxon>
        <taxon>Muscomorpha</taxon>
        <taxon>Oestroidea</taxon>
        <taxon>Calliphoridae</taxon>
        <taxon>Luciliinae</taxon>
        <taxon>Lucilia</taxon>
    </lineage>
</organism>
<reference evidence="1 2" key="1">
    <citation type="journal article" date="2015" name="Nat. Commun.">
        <title>Lucilia cuprina genome unlocks parasitic fly biology to underpin future interventions.</title>
        <authorList>
            <person name="Anstead C.A."/>
            <person name="Korhonen P.K."/>
            <person name="Young N.D."/>
            <person name="Hall R.S."/>
            <person name="Jex A.R."/>
            <person name="Murali S.C."/>
            <person name="Hughes D.S."/>
            <person name="Lee S.F."/>
            <person name="Perry T."/>
            <person name="Stroehlein A.J."/>
            <person name="Ansell B.R."/>
            <person name="Breugelmans B."/>
            <person name="Hofmann A."/>
            <person name="Qu J."/>
            <person name="Dugan S."/>
            <person name="Lee S.L."/>
            <person name="Chao H."/>
            <person name="Dinh H."/>
            <person name="Han Y."/>
            <person name="Doddapaneni H.V."/>
            <person name="Worley K.C."/>
            <person name="Muzny D.M."/>
            <person name="Ioannidis P."/>
            <person name="Waterhouse R.M."/>
            <person name="Zdobnov E.M."/>
            <person name="James P.J."/>
            <person name="Bagnall N.H."/>
            <person name="Kotze A.C."/>
            <person name="Gibbs R.A."/>
            <person name="Richards S."/>
            <person name="Batterham P."/>
            <person name="Gasser R.B."/>
        </authorList>
    </citation>
    <scope>NUCLEOTIDE SEQUENCE [LARGE SCALE GENOMIC DNA]</scope>
    <source>
        <strain evidence="1 2">LS</strain>
        <tissue evidence="1">Full body</tissue>
    </source>
</reference>
<accession>A0A0L0CCE7</accession>
<comment type="caution">
    <text evidence="1">The sequence shown here is derived from an EMBL/GenBank/DDBJ whole genome shotgun (WGS) entry which is preliminary data.</text>
</comment>
<proteinExistence type="predicted"/>
<gene>
    <name evidence="1" type="ORF">FF38_08559</name>
</gene>
<evidence type="ECO:0000313" key="1">
    <source>
        <dbReference type="EMBL" id="KNC29925.1"/>
    </source>
</evidence>
<keyword evidence="2" id="KW-1185">Reference proteome</keyword>